<gene>
    <name evidence="6" type="ORF">Bccel_2128</name>
</gene>
<evidence type="ECO:0000256" key="4">
    <source>
        <dbReference type="ARBA" id="ARBA00023139"/>
    </source>
</evidence>
<evidence type="ECO:0000256" key="5">
    <source>
        <dbReference type="ARBA" id="ARBA00023288"/>
    </source>
</evidence>
<dbReference type="InterPro" id="IPR050490">
    <property type="entry name" value="Bact_solute-bd_prot1"/>
</dbReference>
<evidence type="ECO:0000256" key="3">
    <source>
        <dbReference type="ARBA" id="ARBA00023136"/>
    </source>
</evidence>
<dbReference type="AlphaFoldDB" id="A0A0L6JM83"/>
<keyword evidence="3" id="KW-0472">Membrane</keyword>
<keyword evidence="5" id="KW-0449">Lipoprotein</keyword>
<dbReference type="PANTHER" id="PTHR43649">
    <property type="entry name" value="ARABINOSE-BINDING PROTEIN-RELATED"/>
    <property type="match status" value="1"/>
</dbReference>
<evidence type="ECO:0000313" key="7">
    <source>
        <dbReference type="Proteomes" id="UP000036923"/>
    </source>
</evidence>
<keyword evidence="7" id="KW-1185">Reference proteome</keyword>
<evidence type="ECO:0000313" key="6">
    <source>
        <dbReference type="EMBL" id="KNY26863.1"/>
    </source>
</evidence>
<dbReference type="eggNOG" id="COG1653">
    <property type="taxonomic scope" value="Bacteria"/>
</dbReference>
<comment type="caution">
    <text evidence="6">The sequence shown here is derived from an EMBL/GenBank/DDBJ whole genome shotgun (WGS) entry which is preliminary data.</text>
</comment>
<dbReference type="Proteomes" id="UP000036923">
    <property type="component" value="Unassembled WGS sequence"/>
</dbReference>
<dbReference type="PROSITE" id="PS51257">
    <property type="entry name" value="PROKAR_LIPOPROTEIN"/>
    <property type="match status" value="1"/>
</dbReference>
<evidence type="ECO:0000256" key="1">
    <source>
        <dbReference type="ARBA" id="ARBA00022475"/>
    </source>
</evidence>
<evidence type="ECO:0000256" key="2">
    <source>
        <dbReference type="ARBA" id="ARBA00022729"/>
    </source>
</evidence>
<name>A0A0L6JM83_9FIRM</name>
<accession>A0A0L6JM83</accession>
<dbReference type="SUPFAM" id="SSF53850">
    <property type="entry name" value="Periplasmic binding protein-like II"/>
    <property type="match status" value="1"/>
</dbReference>
<organism evidence="6 7">
    <name type="scientific">Pseudobacteroides cellulosolvens ATCC 35603 = DSM 2933</name>
    <dbReference type="NCBI Taxonomy" id="398512"/>
    <lineage>
        <taxon>Bacteria</taxon>
        <taxon>Bacillati</taxon>
        <taxon>Bacillota</taxon>
        <taxon>Clostridia</taxon>
        <taxon>Eubacteriales</taxon>
        <taxon>Oscillospiraceae</taxon>
        <taxon>Pseudobacteroides</taxon>
    </lineage>
</organism>
<dbReference type="PANTHER" id="PTHR43649:SF33">
    <property type="entry name" value="POLYGALACTURONAN_RHAMNOGALACTURONAN-BINDING PROTEIN YTCQ"/>
    <property type="match status" value="1"/>
</dbReference>
<dbReference type="Gene3D" id="3.40.190.10">
    <property type="entry name" value="Periplasmic binding protein-like II"/>
    <property type="match status" value="2"/>
</dbReference>
<dbReference type="EMBL" id="LGTC01000001">
    <property type="protein sequence ID" value="KNY26863.1"/>
    <property type="molecule type" value="Genomic_DNA"/>
</dbReference>
<dbReference type="OrthoDB" id="42940at2"/>
<keyword evidence="2" id="KW-0732">Signal</keyword>
<dbReference type="PATRIC" id="fig|398512.5.peg.2220"/>
<dbReference type="RefSeq" id="WP_036947133.1">
    <property type="nucleotide sequence ID" value="NZ_KN050764.1"/>
</dbReference>
<dbReference type="Pfam" id="PF01547">
    <property type="entry name" value="SBP_bac_1"/>
    <property type="match status" value="1"/>
</dbReference>
<sequence length="453" mass="51412" precursor="true">MNKKKILSLTLGAFILASGISGCGKDENASQTPSEVPQTSGDAVLPSSEVKGEITFVNHRTDMMNGKWDEYAKKFNEKYPNVKVKFEAMADYEGEIAIRMNSSNYGDVLMMPAKMKDSDLPSFFIPLGKKNELEKKYNFVQDRYVGEDTYGIPTAGSCSGIVYNKKVFEQAGIASLPKSPEEFIEDLKLIKEKTSAIPLYTNYKDSWALNQWESYRVNTSGDPNFVNQVLPHTDKPFTMGSPHYILYKLLYDVVKEKLVEKDPMTTDWESSKQMLPDGKIATMPLGIWAVGQMKAKAKNPEDVCYMPFPYQKDGRMYSSAAGDYKICVNKNSKNIEAAKAWLWWFVNESNFAYNESMIPPLKDAEYPDTLKEFQMMNVEMVVDNGPKDGENGWLDAIDKESEVGLWAENFKKDIVETALGNKKNRTYDDIMEELNKKWSDTRKKLIQDGKIKA</sequence>
<dbReference type="STRING" id="398512.Bccel_2128"/>
<proteinExistence type="predicted"/>
<reference evidence="7" key="1">
    <citation type="submission" date="2015-07" db="EMBL/GenBank/DDBJ databases">
        <title>Near-Complete Genome Sequence of the Cellulolytic Bacterium Bacteroides (Pseudobacteroides) cellulosolvens ATCC 35603.</title>
        <authorList>
            <person name="Dassa B."/>
            <person name="Utturkar S.M."/>
            <person name="Klingeman D.M."/>
            <person name="Hurt R.A."/>
            <person name="Keller M."/>
            <person name="Xu J."/>
            <person name="Reddy Y.H.K."/>
            <person name="Borovok I."/>
            <person name="Grinberg I.R."/>
            <person name="Lamed R."/>
            <person name="Zhivin O."/>
            <person name="Bayer E.A."/>
            <person name="Brown S.D."/>
        </authorList>
    </citation>
    <scope>NUCLEOTIDE SEQUENCE [LARGE SCALE GENOMIC DNA]</scope>
    <source>
        <strain evidence="7">DSM 2933</strain>
    </source>
</reference>
<keyword evidence="1" id="KW-1003">Cell membrane</keyword>
<keyword evidence="4" id="KW-0564">Palmitate</keyword>
<dbReference type="InterPro" id="IPR006059">
    <property type="entry name" value="SBP"/>
</dbReference>
<protein>
    <submittedName>
        <fullName evidence="6">Extracellular solute-binding protein family 1</fullName>
    </submittedName>
</protein>